<gene>
    <name evidence="3" type="ORF">COEREDRAFT_98588</name>
</gene>
<feature type="transmembrane region" description="Helical" evidence="1">
    <location>
        <begin position="333"/>
        <end position="353"/>
    </location>
</feature>
<keyword evidence="1" id="KW-0812">Transmembrane</keyword>
<sequence length="509" mass="57503">MVGISIRRYLKNADANRMSITDLRFRSVLKIRLWEYIKMAIVCTLLIWTGLSLFYGAMHKKSQLVNNINLYIVDLDKGSVGSNITKMVLDSEITSSLPLWLQNHYLHSLDDVKSWVLRNGWGALVINKGISEKLDNALNNGTEYNATDAITLIESTGRHVITEMRFVQPALINMAQNITRNYAIQQIQRINNTQINPNANYMAMVHPISYTTIDVAPAGFSLAPIMSTFGYLVILLSIVPLLLIMKLTLSSLFLRVRYRDLAIMWPVIIFAYALMFSLYLSLAFMAFRGPNYNTLALPYTPGTFFKLWFTGTLVHFGLGLWIFNWFLYLPPRLLAFASVTTVLPNVASCVIPPELAPKFFRFMYALPFFNGSNIILYVTTGAHSTIGRNIGILVAEIVAMAFIMSLSIWICQFCVQCGIVDGTGWHRGSIFFSSPIPYYKDIESDNNIDQHKQNTGIIADKTRTQFVNQNYTPTSGSTIYNHDHRISSQIEIIDDDKNNMSLTEGNLGV</sequence>
<organism evidence="3 4">
    <name type="scientific">Coemansia reversa (strain ATCC 12441 / NRRL 1564)</name>
    <dbReference type="NCBI Taxonomy" id="763665"/>
    <lineage>
        <taxon>Eukaryota</taxon>
        <taxon>Fungi</taxon>
        <taxon>Fungi incertae sedis</taxon>
        <taxon>Zoopagomycota</taxon>
        <taxon>Kickxellomycotina</taxon>
        <taxon>Kickxellomycetes</taxon>
        <taxon>Kickxellales</taxon>
        <taxon>Kickxellaceae</taxon>
        <taxon>Coemansia</taxon>
    </lineage>
</organism>
<dbReference type="STRING" id="763665.A0A2G5B763"/>
<dbReference type="Pfam" id="PF12051">
    <property type="entry name" value="DUF3533"/>
    <property type="match status" value="1"/>
</dbReference>
<dbReference type="Proteomes" id="UP000242474">
    <property type="component" value="Unassembled WGS sequence"/>
</dbReference>
<keyword evidence="4" id="KW-1185">Reference proteome</keyword>
<feature type="transmembrane region" description="Helical" evidence="1">
    <location>
        <begin position="229"/>
        <end position="249"/>
    </location>
</feature>
<protein>
    <recommendedName>
        <fullName evidence="2">DUF3533 domain-containing protein</fullName>
    </recommendedName>
</protein>
<dbReference type="PANTHER" id="PTHR34814:SF2">
    <property type="entry name" value="DUF3533 DOMAIN-CONTAINING PROTEIN"/>
    <property type="match status" value="1"/>
</dbReference>
<evidence type="ECO:0000259" key="2">
    <source>
        <dbReference type="Pfam" id="PF12051"/>
    </source>
</evidence>
<dbReference type="PANTHER" id="PTHR34814">
    <property type="entry name" value="NITROSOGUANIDINE RESISTANCE PROTEIN SNG1"/>
    <property type="match status" value="1"/>
</dbReference>
<evidence type="ECO:0000313" key="3">
    <source>
        <dbReference type="EMBL" id="PIA14840.1"/>
    </source>
</evidence>
<dbReference type="InterPro" id="IPR053001">
    <property type="entry name" value="MNNG_permease-like"/>
</dbReference>
<evidence type="ECO:0000256" key="1">
    <source>
        <dbReference type="SAM" id="Phobius"/>
    </source>
</evidence>
<feature type="transmembrane region" description="Helical" evidence="1">
    <location>
        <begin position="307"/>
        <end position="326"/>
    </location>
</feature>
<feature type="transmembrane region" description="Helical" evidence="1">
    <location>
        <begin position="359"/>
        <end position="378"/>
    </location>
</feature>
<reference evidence="3 4" key="1">
    <citation type="journal article" date="2015" name="Genome Biol. Evol.">
        <title>Phylogenomic analyses indicate that early fungi evolved digesting cell walls of algal ancestors of land plants.</title>
        <authorList>
            <person name="Chang Y."/>
            <person name="Wang S."/>
            <person name="Sekimoto S."/>
            <person name="Aerts A.L."/>
            <person name="Choi C."/>
            <person name="Clum A."/>
            <person name="LaButti K.M."/>
            <person name="Lindquist E.A."/>
            <person name="Yee Ngan C."/>
            <person name="Ohm R.A."/>
            <person name="Salamov A.A."/>
            <person name="Grigoriev I.V."/>
            <person name="Spatafora J.W."/>
            <person name="Berbee M.L."/>
        </authorList>
    </citation>
    <scope>NUCLEOTIDE SEQUENCE [LARGE SCALE GENOMIC DNA]</scope>
    <source>
        <strain evidence="3 4">NRRL 1564</strain>
    </source>
</reference>
<keyword evidence="1" id="KW-0472">Membrane</keyword>
<evidence type="ECO:0000313" key="4">
    <source>
        <dbReference type="Proteomes" id="UP000242474"/>
    </source>
</evidence>
<dbReference type="InterPro" id="IPR022703">
    <property type="entry name" value="DUF3533"/>
</dbReference>
<dbReference type="OrthoDB" id="2140105at2759"/>
<name>A0A2G5B763_COERN</name>
<accession>A0A2G5B763</accession>
<feature type="domain" description="DUF3533" evidence="2">
    <location>
        <begin position="41"/>
        <end position="398"/>
    </location>
</feature>
<keyword evidence="1" id="KW-1133">Transmembrane helix</keyword>
<feature type="transmembrane region" description="Helical" evidence="1">
    <location>
        <begin position="261"/>
        <end position="287"/>
    </location>
</feature>
<dbReference type="AlphaFoldDB" id="A0A2G5B763"/>
<dbReference type="GO" id="GO:0016020">
    <property type="term" value="C:membrane"/>
    <property type="evidence" value="ECO:0007669"/>
    <property type="project" value="TreeGrafter"/>
</dbReference>
<proteinExistence type="predicted"/>
<feature type="transmembrane region" description="Helical" evidence="1">
    <location>
        <begin position="36"/>
        <end position="58"/>
    </location>
</feature>
<dbReference type="EMBL" id="KZ303512">
    <property type="protein sequence ID" value="PIA14840.1"/>
    <property type="molecule type" value="Genomic_DNA"/>
</dbReference>
<feature type="transmembrane region" description="Helical" evidence="1">
    <location>
        <begin position="390"/>
        <end position="410"/>
    </location>
</feature>